<accession>A0A327QDG6</accession>
<protein>
    <submittedName>
        <fullName evidence="10">Outer membrane receptor protein involved in Fe transport</fullName>
    </submittedName>
</protein>
<keyword evidence="2 7" id="KW-0813">Transport</keyword>
<feature type="domain" description="Outer membrane protein beta-barrel" evidence="9">
    <location>
        <begin position="366"/>
        <end position="749"/>
    </location>
</feature>
<dbReference type="OrthoDB" id="905812at2"/>
<comment type="caution">
    <text evidence="10">The sequence shown here is derived from an EMBL/GenBank/DDBJ whole genome shotgun (WGS) entry which is preliminary data.</text>
</comment>
<evidence type="ECO:0000256" key="3">
    <source>
        <dbReference type="ARBA" id="ARBA00022452"/>
    </source>
</evidence>
<sequence length="778" mass="88758">MKQLLMMFCCLGIAIQAYNQTYQLKGKIVSSSKEPIIGATVLLQKLEDSTQKYPTVTNSHGDFTLSLSAGKYMLTTWAFNYAKHVQQIVLQKDADLGMITLKDDIKQLSTIQIQGEKSAFEMKTDRKVFNVGKDILSKGGNANDILNNVPSVNVDIQGNVSLRDNKNVRIYINGKPSMLTQNNGLAQVPAANIEKIEIITNPSSAYEAQGSGGIINIILKKNASLGFNASLQAGIASPKNTNANVNASYKTEKVNLFANVGYRDQSLLFVEHIERINKNPYNKLSQLNRADLQVDNVNLFVGTDYYINDKNTLTASYYRTKVHNDNTTGYFYNYFGQHGQLDSTIHRFEDYKEPQIFNELELSYVKTFKQADRKWTTYLQYDFWNDDENQRILEAKPETGAAATHIVTRDIESSKDLYLQSDYKLPLKVGMLEMGVRGQWRAIRSEYSASQDGELLAGNNNKLFYDEDIYAAYTQYGTKWKNLTVQAGLRSELSSIKISDRALTLNKSKNYINLFPTLHLQYSFPKDWSLQTSYSRRINRPRFWQLNTFAGLSDQRFLQRGNPDINPMYTNVVEVGLLKKVGTFTINPGLYYQYTTNYFDAVIEPQSDGTFVRTWANMGRENRYGFDVTTTYNPFTWWRLSWDVNWYSFNQRGEYAGKIYEAESTTWFTTVRSSLRFPKLVNIDASVNYRGKKQEVQVNVDAQYRANIGMSKDLFGDKLSLSFSVNNIFNSNIQVGSMDVEDYSLYSKSQNVGVIFTGTAVYRFNRKKGQADRMPTAK</sequence>
<dbReference type="InterPro" id="IPR036942">
    <property type="entry name" value="Beta-barrel_TonB_sf"/>
</dbReference>
<dbReference type="Pfam" id="PF07715">
    <property type="entry name" value="Plug"/>
    <property type="match status" value="1"/>
</dbReference>
<keyword evidence="4 7" id="KW-0812">Transmembrane</keyword>
<evidence type="ECO:0000259" key="9">
    <source>
        <dbReference type="Pfam" id="PF14905"/>
    </source>
</evidence>
<gene>
    <name evidence="10" type="ORF">LX64_03363</name>
</gene>
<dbReference type="SUPFAM" id="SSF56935">
    <property type="entry name" value="Porins"/>
    <property type="match status" value="1"/>
</dbReference>
<dbReference type="InterPro" id="IPR037066">
    <property type="entry name" value="Plug_dom_sf"/>
</dbReference>
<evidence type="ECO:0000256" key="5">
    <source>
        <dbReference type="ARBA" id="ARBA00023136"/>
    </source>
</evidence>
<keyword evidence="3 7" id="KW-1134">Transmembrane beta strand</keyword>
<evidence type="ECO:0000313" key="10">
    <source>
        <dbReference type="EMBL" id="RAJ02351.1"/>
    </source>
</evidence>
<dbReference type="Proteomes" id="UP000249547">
    <property type="component" value="Unassembled WGS sequence"/>
</dbReference>
<keyword evidence="11" id="KW-1185">Reference proteome</keyword>
<comment type="similarity">
    <text evidence="7">Belongs to the TonB-dependent receptor family.</text>
</comment>
<keyword evidence="6 7" id="KW-0998">Cell outer membrane</keyword>
<keyword evidence="5 7" id="KW-0472">Membrane</keyword>
<dbReference type="EMBL" id="QLLL01000006">
    <property type="protein sequence ID" value="RAJ02351.1"/>
    <property type="molecule type" value="Genomic_DNA"/>
</dbReference>
<dbReference type="InterPro" id="IPR012910">
    <property type="entry name" value="Plug_dom"/>
</dbReference>
<dbReference type="AlphaFoldDB" id="A0A327QDG6"/>
<evidence type="ECO:0000313" key="11">
    <source>
        <dbReference type="Proteomes" id="UP000249547"/>
    </source>
</evidence>
<dbReference type="GO" id="GO:0009279">
    <property type="term" value="C:cell outer membrane"/>
    <property type="evidence" value="ECO:0007669"/>
    <property type="project" value="UniProtKB-SubCell"/>
</dbReference>
<organism evidence="10 11">
    <name type="scientific">Chitinophaga skermanii</name>
    <dbReference type="NCBI Taxonomy" id="331697"/>
    <lineage>
        <taxon>Bacteria</taxon>
        <taxon>Pseudomonadati</taxon>
        <taxon>Bacteroidota</taxon>
        <taxon>Chitinophagia</taxon>
        <taxon>Chitinophagales</taxon>
        <taxon>Chitinophagaceae</taxon>
        <taxon>Chitinophaga</taxon>
    </lineage>
</organism>
<dbReference type="SUPFAM" id="SSF49464">
    <property type="entry name" value="Carboxypeptidase regulatory domain-like"/>
    <property type="match status" value="1"/>
</dbReference>
<proteinExistence type="inferred from homology"/>
<evidence type="ECO:0000259" key="8">
    <source>
        <dbReference type="Pfam" id="PF07715"/>
    </source>
</evidence>
<name>A0A327QDG6_9BACT</name>
<dbReference type="Gene3D" id="2.170.130.10">
    <property type="entry name" value="TonB-dependent receptor, plug domain"/>
    <property type="match status" value="1"/>
</dbReference>
<dbReference type="PROSITE" id="PS52016">
    <property type="entry name" value="TONB_DEPENDENT_REC_3"/>
    <property type="match status" value="1"/>
</dbReference>
<dbReference type="InterPro" id="IPR041700">
    <property type="entry name" value="OMP_b-brl_3"/>
</dbReference>
<dbReference type="Gene3D" id="2.60.40.1120">
    <property type="entry name" value="Carboxypeptidase-like, regulatory domain"/>
    <property type="match status" value="1"/>
</dbReference>
<feature type="domain" description="TonB-dependent receptor plug" evidence="8">
    <location>
        <begin position="139"/>
        <end position="213"/>
    </location>
</feature>
<dbReference type="InterPro" id="IPR039426">
    <property type="entry name" value="TonB-dep_rcpt-like"/>
</dbReference>
<dbReference type="RefSeq" id="WP_111598799.1">
    <property type="nucleotide sequence ID" value="NZ_QLLL01000006.1"/>
</dbReference>
<dbReference type="PANTHER" id="PTHR40980">
    <property type="entry name" value="PLUG DOMAIN-CONTAINING PROTEIN"/>
    <property type="match status" value="1"/>
</dbReference>
<comment type="subcellular location">
    <subcellularLocation>
        <location evidence="1 7">Cell outer membrane</location>
        <topology evidence="1 7">Multi-pass membrane protein</topology>
    </subcellularLocation>
</comment>
<evidence type="ECO:0000256" key="7">
    <source>
        <dbReference type="PROSITE-ProRule" id="PRU01360"/>
    </source>
</evidence>
<evidence type="ECO:0000256" key="6">
    <source>
        <dbReference type="ARBA" id="ARBA00023237"/>
    </source>
</evidence>
<evidence type="ECO:0000256" key="4">
    <source>
        <dbReference type="ARBA" id="ARBA00022692"/>
    </source>
</evidence>
<dbReference type="Pfam" id="PF14905">
    <property type="entry name" value="OMP_b-brl_3"/>
    <property type="match status" value="1"/>
</dbReference>
<reference evidence="10 11" key="1">
    <citation type="submission" date="2018-06" db="EMBL/GenBank/DDBJ databases">
        <title>Genomic Encyclopedia of Archaeal and Bacterial Type Strains, Phase II (KMG-II): from individual species to whole genera.</title>
        <authorList>
            <person name="Goeker M."/>
        </authorList>
    </citation>
    <scope>NUCLEOTIDE SEQUENCE [LARGE SCALE GENOMIC DNA]</scope>
    <source>
        <strain evidence="10 11">DSM 23857</strain>
    </source>
</reference>
<dbReference type="PANTHER" id="PTHR40980:SF4">
    <property type="entry name" value="TONB-DEPENDENT RECEPTOR-LIKE BETA-BARREL DOMAIN-CONTAINING PROTEIN"/>
    <property type="match status" value="1"/>
</dbReference>
<evidence type="ECO:0000256" key="2">
    <source>
        <dbReference type="ARBA" id="ARBA00022448"/>
    </source>
</evidence>
<dbReference type="InterPro" id="IPR008969">
    <property type="entry name" value="CarboxyPept-like_regulatory"/>
</dbReference>
<keyword evidence="10" id="KW-0675">Receptor</keyword>
<dbReference type="Gene3D" id="2.40.170.20">
    <property type="entry name" value="TonB-dependent receptor, beta-barrel domain"/>
    <property type="match status" value="1"/>
</dbReference>
<evidence type="ECO:0000256" key="1">
    <source>
        <dbReference type="ARBA" id="ARBA00004571"/>
    </source>
</evidence>
<dbReference type="Pfam" id="PF13620">
    <property type="entry name" value="CarboxypepD_reg"/>
    <property type="match status" value="1"/>
</dbReference>